<keyword evidence="1" id="KW-0472">Membrane</keyword>
<reference evidence="2" key="1">
    <citation type="journal article" date="2020" name="Stud. Mycol.">
        <title>101 Dothideomycetes genomes: a test case for predicting lifestyles and emergence of pathogens.</title>
        <authorList>
            <person name="Haridas S."/>
            <person name="Albert R."/>
            <person name="Binder M."/>
            <person name="Bloem J."/>
            <person name="Labutti K."/>
            <person name="Salamov A."/>
            <person name="Andreopoulos B."/>
            <person name="Baker S."/>
            <person name="Barry K."/>
            <person name="Bills G."/>
            <person name="Bluhm B."/>
            <person name="Cannon C."/>
            <person name="Castanera R."/>
            <person name="Culley D."/>
            <person name="Daum C."/>
            <person name="Ezra D."/>
            <person name="Gonzalez J."/>
            <person name="Henrissat B."/>
            <person name="Kuo A."/>
            <person name="Liang C."/>
            <person name="Lipzen A."/>
            <person name="Lutzoni F."/>
            <person name="Magnuson J."/>
            <person name="Mondo S."/>
            <person name="Nolan M."/>
            <person name="Ohm R."/>
            <person name="Pangilinan J."/>
            <person name="Park H.-J."/>
            <person name="Ramirez L."/>
            <person name="Alfaro M."/>
            <person name="Sun H."/>
            <person name="Tritt A."/>
            <person name="Yoshinaga Y."/>
            <person name="Zwiers L.-H."/>
            <person name="Turgeon B."/>
            <person name="Goodwin S."/>
            <person name="Spatafora J."/>
            <person name="Crous P."/>
            <person name="Grigoriev I."/>
        </authorList>
    </citation>
    <scope>NUCLEOTIDE SEQUENCE</scope>
    <source>
        <strain evidence="2">CBS 627.86</strain>
    </source>
</reference>
<keyword evidence="1" id="KW-0812">Transmembrane</keyword>
<protein>
    <submittedName>
        <fullName evidence="2">Uncharacterized protein</fullName>
    </submittedName>
</protein>
<evidence type="ECO:0000313" key="2">
    <source>
        <dbReference type="EMBL" id="KAF2107878.1"/>
    </source>
</evidence>
<evidence type="ECO:0000313" key="3">
    <source>
        <dbReference type="Proteomes" id="UP000799770"/>
    </source>
</evidence>
<keyword evidence="1" id="KW-1133">Transmembrane helix</keyword>
<dbReference type="OrthoDB" id="5392974at2759"/>
<gene>
    <name evidence="2" type="ORF">BDV96DRAFT_693097</name>
</gene>
<proteinExistence type="predicted"/>
<dbReference type="EMBL" id="ML977351">
    <property type="protein sequence ID" value="KAF2107878.1"/>
    <property type="molecule type" value="Genomic_DNA"/>
</dbReference>
<feature type="transmembrane region" description="Helical" evidence="1">
    <location>
        <begin position="432"/>
        <end position="454"/>
    </location>
</feature>
<sequence>MLSSSTSQVKRHFTWSSWPEEPATQRYPPSTLALGAAFHPELEDLPRIVWGLKQSEKELGSRATIDVLHGRGTQLEWQYKINDKELQYVVSKEKGLSRQNTALGDHSNAYFKAFFINTLESNYSWLPGNFSIPASSLCILQEAGLSNAILTAIFSPTGAWATMGSRRLVTYNEDGTLDSYGFAYRYVCGWDVGRSFTQFLRTRNCRTYFCINYPTSAREQLALHLKQTPTLIYREFFIDALAAAETLRRWRDLIAQRRESLFAHERKYDDENIDFSTAPRELHRLTRDWHTLSQDCSDMATMFEFLRKTSRKYIKDVSAASWPVDKSSNTDESFEIMGAEVENLVRWTGVYRDRTNLRINLLFHLTNQRESRTSTSIASSTAKVAEQTQRDSASMITIAAVTMLFLPGTFVSAILSTTFFEFGAEGLNVSSQWWILLAVSLPLTVVVFGIWGGWRRWRLEQQRVDVGIVEERDRLKMEVRQLRESYF</sequence>
<accession>A0A6A5YNV6</accession>
<keyword evidence="3" id="KW-1185">Reference proteome</keyword>
<feature type="transmembrane region" description="Helical" evidence="1">
    <location>
        <begin position="396"/>
        <end position="420"/>
    </location>
</feature>
<evidence type="ECO:0000256" key="1">
    <source>
        <dbReference type="SAM" id="Phobius"/>
    </source>
</evidence>
<dbReference type="Gene3D" id="1.20.58.340">
    <property type="entry name" value="Magnesium transport protein CorA, transmembrane region"/>
    <property type="match status" value="1"/>
</dbReference>
<organism evidence="2 3">
    <name type="scientific">Lophiotrema nucula</name>
    <dbReference type="NCBI Taxonomy" id="690887"/>
    <lineage>
        <taxon>Eukaryota</taxon>
        <taxon>Fungi</taxon>
        <taxon>Dikarya</taxon>
        <taxon>Ascomycota</taxon>
        <taxon>Pezizomycotina</taxon>
        <taxon>Dothideomycetes</taxon>
        <taxon>Pleosporomycetidae</taxon>
        <taxon>Pleosporales</taxon>
        <taxon>Lophiotremataceae</taxon>
        <taxon>Lophiotrema</taxon>
    </lineage>
</organism>
<dbReference type="AlphaFoldDB" id="A0A6A5YNV6"/>
<name>A0A6A5YNV6_9PLEO</name>
<dbReference type="Proteomes" id="UP000799770">
    <property type="component" value="Unassembled WGS sequence"/>
</dbReference>